<gene>
    <name evidence="2" type="ORF">GALMADRAFT_245799</name>
</gene>
<proteinExistence type="predicted"/>
<dbReference type="AlphaFoldDB" id="A0A067T5N8"/>
<dbReference type="HOGENOM" id="CLU_2498026_0_0_1"/>
<name>A0A067T5N8_GALM3</name>
<evidence type="ECO:0000256" key="1">
    <source>
        <dbReference type="SAM" id="SignalP"/>
    </source>
</evidence>
<dbReference type="EMBL" id="KL142376">
    <property type="protein sequence ID" value="KDR77672.1"/>
    <property type="molecule type" value="Genomic_DNA"/>
</dbReference>
<protein>
    <recommendedName>
        <fullName evidence="4">Hydrophobin</fullName>
    </recommendedName>
</protein>
<reference evidence="3" key="1">
    <citation type="journal article" date="2014" name="Proc. Natl. Acad. Sci. U.S.A.">
        <title>Extensive sampling of basidiomycete genomes demonstrates inadequacy of the white-rot/brown-rot paradigm for wood decay fungi.</title>
        <authorList>
            <person name="Riley R."/>
            <person name="Salamov A.A."/>
            <person name="Brown D.W."/>
            <person name="Nagy L.G."/>
            <person name="Floudas D."/>
            <person name="Held B.W."/>
            <person name="Levasseur A."/>
            <person name="Lombard V."/>
            <person name="Morin E."/>
            <person name="Otillar R."/>
            <person name="Lindquist E.A."/>
            <person name="Sun H."/>
            <person name="LaButti K.M."/>
            <person name="Schmutz J."/>
            <person name="Jabbour D."/>
            <person name="Luo H."/>
            <person name="Baker S.E."/>
            <person name="Pisabarro A.G."/>
            <person name="Walton J.D."/>
            <person name="Blanchette R.A."/>
            <person name="Henrissat B."/>
            <person name="Martin F."/>
            <person name="Cullen D."/>
            <person name="Hibbett D.S."/>
            <person name="Grigoriev I.V."/>
        </authorList>
    </citation>
    <scope>NUCLEOTIDE SEQUENCE [LARGE SCALE GENOMIC DNA]</scope>
    <source>
        <strain evidence="3">CBS 339.88</strain>
    </source>
</reference>
<evidence type="ECO:0000313" key="3">
    <source>
        <dbReference type="Proteomes" id="UP000027222"/>
    </source>
</evidence>
<dbReference type="Proteomes" id="UP000027222">
    <property type="component" value="Unassembled WGS sequence"/>
</dbReference>
<dbReference type="OrthoDB" id="5747729at2759"/>
<feature type="chain" id="PRO_5001648906" description="Hydrophobin" evidence="1">
    <location>
        <begin position="20"/>
        <end position="86"/>
    </location>
</feature>
<keyword evidence="3" id="KW-1185">Reference proteome</keyword>
<keyword evidence="1" id="KW-0732">Signal</keyword>
<evidence type="ECO:0008006" key="4">
    <source>
        <dbReference type="Google" id="ProtNLM"/>
    </source>
</evidence>
<feature type="signal peptide" evidence="1">
    <location>
        <begin position="1"/>
        <end position="19"/>
    </location>
</feature>
<accession>A0A067T5N8</accession>
<evidence type="ECO:0000313" key="2">
    <source>
        <dbReference type="EMBL" id="KDR77672.1"/>
    </source>
</evidence>
<organism evidence="2 3">
    <name type="scientific">Galerina marginata (strain CBS 339.88)</name>
    <dbReference type="NCBI Taxonomy" id="685588"/>
    <lineage>
        <taxon>Eukaryota</taxon>
        <taxon>Fungi</taxon>
        <taxon>Dikarya</taxon>
        <taxon>Basidiomycota</taxon>
        <taxon>Agaricomycotina</taxon>
        <taxon>Agaricomycetes</taxon>
        <taxon>Agaricomycetidae</taxon>
        <taxon>Agaricales</taxon>
        <taxon>Agaricineae</taxon>
        <taxon>Strophariaceae</taxon>
        <taxon>Galerina</taxon>
    </lineage>
</organism>
<sequence>MKLTTAIAAALLALPLVTADACGGTLVSLCCETVSGPYPRGYVGSGCSLSGENGCGTGSEMPLYSICCQQLDQNGLGYYCATPHQN</sequence>